<name>A0A017HSQ5_9RHOB</name>
<reference evidence="1 2" key="1">
    <citation type="submission" date="2013-02" db="EMBL/GenBank/DDBJ databases">
        <authorList>
            <person name="Fiebig A."/>
            <person name="Goeker M."/>
            <person name="Klenk H.-P.P."/>
        </authorList>
    </citation>
    <scope>NUCLEOTIDE SEQUENCE [LARGE SCALE GENOMIC DNA]</scope>
    <source>
        <strain evidence="1 2">DSM 19309</strain>
    </source>
</reference>
<dbReference type="Proteomes" id="UP000019666">
    <property type="component" value="Unassembled WGS sequence"/>
</dbReference>
<dbReference type="HOGENOM" id="CLU_3188583_0_0_5"/>
<gene>
    <name evidence="1" type="ORF">Rumeso_01747</name>
</gene>
<sequence length="46" mass="5353">MSIISKWTLSLDTSARQSSKTGRLPMICSWLNFGRFMVRSFLWAEL</sequence>
<dbReference type="AlphaFoldDB" id="A0A017HSQ5"/>
<proteinExistence type="predicted"/>
<keyword evidence="2" id="KW-1185">Reference proteome</keyword>
<accession>A0A017HSQ5</accession>
<dbReference type="EMBL" id="AOSK01000041">
    <property type="protein sequence ID" value="EYD76789.1"/>
    <property type="molecule type" value="Genomic_DNA"/>
</dbReference>
<organism evidence="1 2">
    <name type="scientific">Rubellimicrobium mesophilum DSM 19309</name>
    <dbReference type="NCBI Taxonomy" id="442562"/>
    <lineage>
        <taxon>Bacteria</taxon>
        <taxon>Pseudomonadati</taxon>
        <taxon>Pseudomonadota</taxon>
        <taxon>Alphaproteobacteria</taxon>
        <taxon>Rhodobacterales</taxon>
        <taxon>Roseobacteraceae</taxon>
        <taxon>Rubellimicrobium</taxon>
    </lineage>
</organism>
<protein>
    <submittedName>
        <fullName evidence="1">Uncharacterized protein</fullName>
    </submittedName>
</protein>
<evidence type="ECO:0000313" key="1">
    <source>
        <dbReference type="EMBL" id="EYD76789.1"/>
    </source>
</evidence>
<evidence type="ECO:0000313" key="2">
    <source>
        <dbReference type="Proteomes" id="UP000019666"/>
    </source>
</evidence>
<dbReference type="STRING" id="442562.Rumeso_01747"/>
<comment type="caution">
    <text evidence="1">The sequence shown here is derived from an EMBL/GenBank/DDBJ whole genome shotgun (WGS) entry which is preliminary data.</text>
</comment>